<evidence type="ECO:0000256" key="4">
    <source>
        <dbReference type="ARBA" id="ARBA00022801"/>
    </source>
</evidence>
<dbReference type="GO" id="GO:0030245">
    <property type="term" value="P:cellulose catabolic process"/>
    <property type="evidence" value="ECO:0007669"/>
    <property type="project" value="UniProtKB-KW"/>
</dbReference>
<dbReference type="Gene3D" id="1.50.10.10">
    <property type="match status" value="1"/>
</dbReference>
<evidence type="ECO:0000256" key="1">
    <source>
        <dbReference type="ARBA" id="ARBA00000966"/>
    </source>
</evidence>
<keyword evidence="12" id="KW-1185">Reference proteome</keyword>
<keyword evidence="9" id="KW-1133">Transmembrane helix</keyword>
<evidence type="ECO:0000256" key="7">
    <source>
        <dbReference type="ARBA" id="ARBA00023295"/>
    </source>
</evidence>
<evidence type="ECO:0000256" key="8">
    <source>
        <dbReference type="ARBA" id="ARBA00023326"/>
    </source>
</evidence>
<accession>A0A8T3BHQ8</accession>
<evidence type="ECO:0000256" key="5">
    <source>
        <dbReference type="ARBA" id="ARBA00023001"/>
    </source>
</evidence>
<evidence type="ECO:0000313" key="12">
    <source>
        <dbReference type="Proteomes" id="UP000829196"/>
    </source>
</evidence>
<feature type="transmembrane region" description="Helical" evidence="9">
    <location>
        <begin position="94"/>
        <end position="115"/>
    </location>
</feature>
<dbReference type="GO" id="GO:0008810">
    <property type="term" value="F:cellulase activity"/>
    <property type="evidence" value="ECO:0007669"/>
    <property type="project" value="UniProtKB-EC"/>
</dbReference>
<dbReference type="Proteomes" id="UP000829196">
    <property type="component" value="Unassembled WGS sequence"/>
</dbReference>
<reference evidence="11" key="1">
    <citation type="journal article" date="2022" name="Front. Genet.">
        <title>Chromosome-Scale Assembly of the Dendrobium nobile Genome Provides Insights Into the Molecular Mechanism of the Biosynthesis of the Medicinal Active Ingredient of Dendrobium.</title>
        <authorList>
            <person name="Xu Q."/>
            <person name="Niu S.-C."/>
            <person name="Li K.-L."/>
            <person name="Zheng P.-J."/>
            <person name="Zhang X.-J."/>
            <person name="Jia Y."/>
            <person name="Liu Y."/>
            <person name="Niu Y.-X."/>
            <person name="Yu L.-H."/>
            <person name="Chen D.-F."/>
            <person name="Zhang G.-Q."/>
        </authorList>
    </citation>
    <scope>NUCLEOTIDE SEQUENCE</scope>
    <source>
        <tissue evidence="11">Leaf</tissue>
    </source>
</reference>
<comment type="caution">
    <text evidence="11">The sequence shown here is derived from an EMBL/GenBank/DDBJ whole genome shotgun (WGS) entry which is preliminary data.</text>
</comment>
<proteinExistence type="inferred from homology"/>
<keyword evidence="6" id="KW-0119">Carbohydrate metabolism</keyword>
<evidence type="ECO:0000256" key="3">
    <source>
        <dbReference type="ARBA" id="ARBA00012601"/>
    </source>
</evidence>
<evidence type="ECO:0000313" key="11">
    <source>
        <dbReference type="EMBL" id="KAI0513514.1"/>
    </source>
</evidence>
<dbReference type="EC" id="3.2.1.4" evidence="3"/>
<dbReference type="InterPro" id="IPR001701">
    <property type="entry name" value="Glyco_hydro_9"/>
</dbReference>
<organism evidence="11 12">
    <name type="scientific">Dendrobium nobile</name>
    <name type="common">Orchid</name>
    <dbReference type="NCBI Taxonomy" id="94219"/>
    <lineage>
        <taxon>Eukaryota</taxon>
        <taxon>Viridiplantae</taxon>
        <taxon>Streptophyta</taxon>
        <taxon>Embryophyta</taxon>
        <taxon>Tracheophyta</taxon>
        <taxon>Spermatophyta</taxon>
        <taxon>Magnoliopsida</taxon>
        <taxon>Liliopsida</taxon>
        <taxon>Asparagales</taxon>
        <taxon>Orchidaceae</taxon>
        <taxon>Epidendroideae</taxon>
        <taxon>Malaxideae</taxon>
        <taxon>Dendrobiinae</taxon>
        <taxon>Dendrobium</taxon>
    </lineage>
</organism>
<dbReference type="OrthoDB" id="10257085at2759"/>
<comment type="similarity">
    <text evidence="2">Belongs to the glycosyl hydrolase 9 (cellulase E) family.</text>
</comment>
<protein>
    <recommendedName>
        <fullName evidence="3">cellulase</fullName>
        <ecNumber evidence="3">3.2.1.4</ecNumber>
    </recommendedName>
</protein>
<evidence type="ECO:0000256" key="9">
    <source>
        <dbReference type="SAM" id="Phobius"/>
    </source>
</evidence>
<evidence type="ECO:0000256" key="6">
    <source>
        <dbReference type="ARBA" id="ARBA00023277"/>
    </source>
</evidence>
<feature type="domain" description="Glycoside hydrolase family 9" evidence="10">
    <location>
        <begin position="128"/>
        <end position="506"/>
    </location>
</feature>
<dbReference type="InterPro" id="IPR008928">
    <property type="entry name" value="6-hairpin_glycosidase_sf"/>
</dbReference>
<dbReference type="SUPFAM" id="SSF48208">
    <property type="entry name" value="Six-hairpin glycosidases"/>
    <property type="match status" value="1"/>
</dbReference>
<dbReference type="SMR" id="A0A8T3BHQ8"/>
<keyword evidence="9" id="KW-0472">Membrane</keyword>
<comment type="catalytic activity">
    <reaction evidence="1">
        <text>Endohydrolysis of (1-&gt;4)-beta-D-glucosidic linkages in cellulose, lichenin and cereal beta-D-glucans.</text>
        <dbReference type="EC" id="3.2.1.4"/>
    </reaction>
</comment>
<dbReference type="Pfam" id="PF00759">
    <property type="entry name" value="Glyco_hydro_9"/>
    <property type="match status" value="1"/>
</dbReference>
<keyword evidence="5" id="KW-0136">Cellulose degradation</keyword>
<sequence>MWRSDVSQLAMEVRETVVRRDVERTVDRQKSVNQWGGALEIHDESPENEELDRDLLFSNELSSTMFLAAKNQMRKEKYVDLGCIVCKLRFVRTIFLFSLVCFVVVGIPIIVYKGLVRHNQASPPRDEYAIALQKALVFFNAQRSGRLPKNNGIPWRGNSGLQDGATLSDVRGGLVGGYYDGGNNIKFHFPMAFSMTLLSWSVIEYGHKYKAIGEYNHVREIIKWGIDYLLLTFNSSASTINKIYSQVGAAKVGSTSPDDHFCWQRPEDMEYPRPVQISSVAPDLASEMAAALAAASIVFQEEPKYSKKLVHAAKIAYKFAIVSSQQTAYSVENDASVPFYNSSGFWDELIWGATWMYYATGNYSYLSLATSPTLPNNANAFSQIPYLTVFSWDNKLPGADLLLARLRIVLNPGYPYEEMLRAYHKTVDFNMCSLLQMFKIFKYSKGGLIQLNRRKPQPLPYAVNAAFLATLYADYMNDSNIPGWYCGASYISALTLRKFAASQIRWRYSLDVDSPLFSFSGDDFLNFGVNNCWFEKNSFQDLWCRGLVISCTCRYRSYFLPEYRIKKRLWNTREFSFDLFKTLLSFCQEVFFFVYRVALVRDVIPILVLTVVRTRIALTYQNSSDSPPRYKSVYRALPPRRMRRTGLLPTVLQERVYVVLRSAANVENEILEHHTFA</sequence>
<gene>
    <name evidence="11" type="ORF">KFK09_009538</name>
</gene>
<dbReference type="AlphaFoldDB" id="A0A8T3BHQ8"/>
<keyword evidence="4" id="KW-0378">Hydrolase</keyword>
<dbReference type="InterPro" id="IPR012341">
    <property type="entry name" value="6hp_glycosidase-like_sf"/>
</dbReference>
<dbReference type="PANTHER" id="PTHR22298">
    <property type="entry name" value="ENDO-1,4-BETA-GLUCANASE"/>
    <property type="match status" value="1"/>
</dbReference>
<evidence type="ECO:0000256" key="2">
    <source>
        <dbReference type="ARBA" id="ARBA00007072"/>
    </source>
</evidence>
<dbReference type="EMBL" id="JAGYWB010000008">
    <property type="protein sequence ID" value="KAI0513514.1"/>
    <property type="molecule type" value="Genomic_DNA"/>
</dbReference>
<name>A0A8T3BHQ8_DENNO</name>
<evidence type="ECO:0000259" key="10">
    <source>
        <dbReference type="Pfam" id="PF00759"/>
    </source>
</evidence>
<keyword evidence="9" id="KW-0812">Transmembrane</keyword>
<keyword evidence="7" id="KW-0326">Glycosidase</keyword>
<keyword evidence="8" id="KW-0624">Polysaccharide degradation</keyword>